<dbReference type="HOGENOM" id="CLU_040200_0_0_1"/>
<dbReference type="InterPro" id="IPR036047">
    <property type="entry name" value="F-box-like_dom_sf"/>
</dbReference>
<evidence type="ECO:0000259" key="1">
    <source>
        <dbReference type="PROSITE" id="PS50181"/>
    </source>
</evidence>
<dbReference type="EMBL" id="CAFZ01000025">
    <property type="protein sequence ID" value="CCA68072.1"/>
    <property type="molecule type" value="Genomic_DNA"/>
</dbReference>
<accession>G4T9U9</accession>
<dbReference type="SMART" id="SM00256">
    <property type="entry name" value="FBOX"/>
    <property type="match status" value="1"/>
</dbReference>
<dbReference type="InterPro" id="IPR001810">
    <property type="entry name" value="F-box_dom"/>
</dbReference>
<reference evidence="2 3" key="1">
    <citation type="journal article" date="2011" name="PLoS Pathog.">
        <title>Endophytic Life Strategies Decoded by Genome and Transcriptome Analyses of the Mutualistic Root Symbiont Piriformospora indica.</title>
        <authorList>
            <person name="Zuccaro A."/>
            <person name="Lahrmann U."/>
            <person name="Guldener U."/>
            <person name="Langen G."/>
            <person name="Pfiffi S."/>
            <person name="Biedenkopf D."/>
            <person name="Wong P."/>
            <person name="Samans B."/>
            <person name="Grimm C."/>
            <person name="Basiewicz M."/>
            <person name="Murat C."/>
            <person name="Martin F."/>
            <person name="Kogel K.H."/>
        </authorList>
    </citation>
    <scope>NUCLEOTIDE SEQUENCE [LARGE SCALE GENOMIC DNA]</scope>
    <source>
        <strain evidence="2 3">DSM 11827</strain>
    </source>
</reference>
<sequence length="560" mass="64118">MEFPRLPVELLEEIVGYLEPLEILAARQLSRQFRSLVDESTALQLRIEAHADGYILQRSSTRSSGGITAKELLDALRGMRECSRRLGPRQILRYGCPFNDELAFEICDSTWGHTLRAPTRSFRALNYIHLAPLPSQGKDVHCFPEPLPLPRPGIDHSNLSVEIIDFTFMVGCDLQVLLESIEDGHARLHFRSISSDQPHPLAARPIIDVPDRTTQEHRGCDMLLYESRIALTYLRWTRHAGELGGVSVWDWKTGENLLDYRPAIDAAFLPHDQMLLLYDADAEGPARFSVYSFREGSVTHVLQLPLDRPISFGILLTHPSNHYGSNAPTSVNKLLKTDPETDIILMELRLTAPDSGLFRVAISIGRLLKACIPKTEYELEQDEPGTPKVLRWRHWGINATRWFTPYSLMRTSVRSTYGSRFLAFGRPNSFQGDDTSLQYPWSRDDWPTLQGGRILLFDFNPRAIRRDMGGNSIHGDQSFVYTEPTLWDSDRPHTRKVLSALPFRVTTSPKNWDYHHIYMNGSTLFARRDHYYDVFSFLPWREGDLELQMDKHPLRPANVI</sequence>
<dbReference type="Pfam" id="PF00646">
    <property type="entry name" value="F-box"/>
    <property type="match status" value="1"/>
</dbReference>
<dbReference type="PROSITE" id="PS50181">
    <property type="entry name" value="FBOX"/>
    <property type="match status" value="1"/>
</dbReference>
<dbReference type="InParanoid" id="G4T9U9"/>
<feature type="domain" description="F-box" evidence="1">
    <location>
        <begin position="1"/>
        <end position="47"/>
    </location>
</feature>
<dbReference type="eggNOG" id="ENOG502RD6S">
    <property type="taxonomic scope" value="Eukaryota"/>
</dbReference>
<keyword evidence="3" id="KW-1185">Reference proteome</keyword>
<protein>
    <recommendedName>
        <fullName evidence="1">F-box domain-containing protein</fullName>
    </recommendedName>
</protein>
<gene>
    <name evidence="2" type="ORF">PIIN_01939</name>
</gene>
<dbReference type="SUPFAM" id="SSF81383">
    <property type="entry name" value="F-box domain"/>
    <property type="match status" value="1"/>
</dbReference>
<proteinExistence type="predicted"/>
<name>G4T9U9_SERID</name>
<comment type="caution">
    <text evidence="2">The sequence shown here is derived from an EMBL/GenBank/DDBJ whole genome shotgun (WGS) entry which is preliminary data.</text>
</comment>
<dbReference type="AlphaFoldDB" id="G4T9U9"/>
<dbReference type="Proteomes" id="UP000007148">
    <property type="component" value="Unassembled WGS sequence"/>
</dbReference>
<evidence type="ECO:0000313" key="2">
    <source>
        <dbReference type="EMBL" id="CCA68072.1"/>
    </source>
</evidence>
<organism evidence="2 3">
    <name type="scientific">Serendipita indica (strain DSM 11827)</name>
    <name type="common">Root endophyte fungus</name>
    <name type="synonym">Piriformospora indica</name>
    <dbReference type="NCBI Taxonomy" id="1109443"/>
    <lineage>
        <taxon>Eukaryota</taxon>
        <taxon>Fungi</taxon>
        <taxon>Dikarya</taxon>
        <taxon>Basidiomycota</taxon>
        <taxon>Agaricomycotina</taxon>
        <taxon>Agaricomycetes</taxon>
        <taxon>Sebacinales</taxon>
        <taxon>Serendipitaceae</taxon>
        <taxon>Serendipita</taxon>
    </lineage>
</organism>
<dbReference type="Gene3D" id="1.20.1280.50">
    <property type="match status" value="1"/>
</dbReference>
<evidence type="ECO:0000313" key="3">
    <source>
        <dbReference type="Proteomes" id="UP000007148"/>
    </source>
</evidence>
<dbReference type="OrthoDB" id="2745718at2759"/>